<evidence type="ECO:0000256" key="11">
    <source>
        <dbReference type="SAM" id="MobiDB-lite"/>
    </source>
</evidence>
<dbReference type="Pfam" id="PF12932">
    <property type="entry name" value="Sec16"/>
    <property type="match status" value="1"/>
</dbReference>
<dbReference type="GeneID" id="28890310"/>
<dbReference type="Proteomes" id="UP000078340">
    <property type="component" value="Unassembled WGS sequence"/>
</dbReference>
<feature type="region of interest" description="Disordered" evidence="11">
    <location>
        <begin position="193"/>
        <end position="394"/>
    </location>
</feature>
<feature type="compositionally biased region" description="Polar residues" evidence="11">
    <location>
        <begin position="199"/>
        <end position="218"/>
    </location>
</feature>
<feature type="compositionally biased region" description="Acidic residues" evidence="11">
    <location>
        <begin position="433"/>
        <end position="447"/>
    </location>
</feature>
<reference evidence="15 16" key="1">
    <citation type="submission" date="2016-02" db="EMBL/GenBank/DDBJ databases">
        <title>Biosynthesis of antibiotic leucinostatins and their inhibition on Phytophthora in bio-control Purpureocillium lilacinum.</title>
        <authorList>
            <person name="Wang G."/>
            <person name="Liu Z."/>
            <person name="Lin R."/>
            <person name="Li E."/>
            <person name="Mao Z."/>
            <person name="Ling J."/>
            <person name="Yin W."/>
            <person name="Xie B."/>
        </authorList>
    </citation>
    <scope>NUCLEOTIDE SEQUENCE [LARGE SCALE GENOMIC DNA]</scope>
    <source>
        <strain evidence="15">PLFJ-1</strain>
    </source>
</reference>
<feature type="region of interest" description="Disordered" evidence="11">
    <location>
        <begin position="1502"/>
        <end position="1557"/>
    </location>
</feature>
<feature type="region of interest" description="Disordered" evidence="11">
    <location>
        <begin position="425"/>
        <end position="870"/>
    </location>
</feature>
<feature type="compositionally biased region" description="Low complexity" evidence="11">
    <location>
        <begin position="907"/>
        <end position="919"/>
    </location>
</feature>
<comment type="subcellular location">
    <subcellularLocation>
        <location evidence="1">Endoplasmic reticulum membrane</location>
        <topology evidence="1">Peripheral membrane protein</topology>
        <orientation evidence="1">Cytoplasmic side</orientation>
    </subcellularLocation>
</comment>
<feature type="compositionally biased region" description="Basic residues" evidence="11">
    <location>
        <begin position="1909"/>
        <end position="1918"/>
    </location>
</feature>
<dbReference type="GO" id="GO:0070971">
    <property type="term" value="C:endoplasmic reticulum exit site"/>
    <property type="evidence" value="ECO:0007669"/>
    <property type="project" value="TreeGrafter"/>
</dbReference>
<keyword evidence="8 10" id="KW-0472">Membrane</keyword>
<dbReference type="EMBL" id="LSBI01000007">
    <property type="protein sequence ID" value="OAQ85798.1"/>
    <property type="molecule type" value="Genomic_DNA"/>
</dbReference>
<protein>
    <recommendedName>
        <fullName evidence="10">Protein transport protein sec16</fullName>
    </recommendedName>
</protein>
<dbReference type="InterPro" id="IPR024468">
    <property type="entry name" value="Sec16_N"/>
</dbReference>
<feature type="region of interest" description="Disordered" evidence="11">
    <location>
        <begin position="875"/>
        <end position="894"/>
    </location>
</feature>
<dbReference type="GO" id="GO:0016192">
    <property type="term" value="P:vesicle-mediated transport"/>
    <property type="evidence" value="ECO:0007669"/>
    <property type="project" value="UniProtKB-KW"/>
</dbReference>
<feature type="compositionally biased region" description="Acidic residues" evidence="11">
    <location>
        <begin position="230"/>
        <end position="242"/>
    </location>
</feature>
<feature type="domain" description="Sec16 central conserved" evidence="13">
    <location>
        <begin position="960"/>
        <end position="1078"/>
    </location>
</feature>
<feature type="compositionally biased region" description="Polar residues" evidence="11">
    <location>
        <begin position="617"/>
        <end position="635"/>
    </location>
</feature>
<feature type="compositionally biased region" description="Polar residues" evidence="11">
    <location>
        <begin position="1610"/>
        <end position="1638"/>
    </location>
</feature>
<feature type="compositionally biased region" description="Pro residues" evidence="11">
    <location>
        <begin position="638"/>
        <end position="652"/>
    </location>
</feature>
<feature type="region of interest" description="Disordered" evidence="11">
    <location>
        <begin position="902"/>
        <end position="929"/>
    </location>
</feature>
<feature type="region of interest" description="Disordered" evidence="11">
    <location>
        <begin position="1442"/>
        <end position="1466"/>
    </location>
</feature>
<feature type="compositionally biased region" description="Pro residues" evidence="11">
    <location>
        <begin position="1827"/>
        <end position="1847"/>
    </location>
</feature>
<dbReference type="OMA" id="YKSPYDL"/>
<keyword evidence="5 10" id="KW-0931">ER-Golgi transport</keyword>
<gene>
    <name evidence="15" type="ORF">VFPFJ_08187</name>
</gene>
<proteinExistence type="inferred from homology"/>
<evidence type="ECO:0000256" key="10">
    <source>
        <dbReference type="RuleBase" id="RU364101"/>
    </source>
</evidence>
<evidence type="ECO:0000256" key="8">
    <source>
        <dbReference type="ARBA" id="ARBA00023136"/>
    </source>
</evidence>
<evidence type="ECO:0000313" key="16">
    <source>
        <dbReference type="Proteomes" id="UP000078340"/>
    </source>
</evidence>
<evidence type="ECO:0000313" key="15">
    <source>
        <dbReference type="EMBL" id="OAQ85798.1"/>
    </source>
</evidence>
<dbReference type="Pfam" id="PF12935">
    <property type="entry name" value="Sec16_N"/>
    <property type="match status" value="1"/>
</dbReference>
<feature type="compositionally biased region" description="Polar residues" evidence="11">
    <location>
        <begin position="1529"/>
        <end position="1540"/>
    </location>
</feature>
<evidence type="ECO:0000256" key="5">
    <source>
        <dbReference type="ARBA" id="ARBA00022892"/>
    </source>
</evidence>
<comment type="similarity">
    <text evidence="2 10">Belongs to the SEC16 family.</text>
</comment>
<sequence>MASELPSSTWHPALMPNSIDVAAAAIHDSDAPTEPATGSVPESTQEPTASRGAPDPENGQDPADAWFANDGDDEDGDAWLASDDVEPQTEAAPAAPVAAPEHAEETQDGGDAWLTNDDDHGGDAWLVSDDAKPHDAADQEADAAPPPAEPAWVPAAKHSSSMSFARTVSHDINFNDDDGTEFSPTRSEVDTFSFMPLSDRTNSFPVVPPMTTTSNEPNGQPLPATQALDLLEETEREAEFDEQQYLAGNTTEEPDPLDKADSGRSKHAASRSIGGEIQEPDATEARYEEGLPLISQVEGGHDEPQGLGQRAFTDPFADDDGNDDGFFSQPQTADTQPDDHADKIHPIERKSTMQVLGSLDHEPLSRQSTLEETLEEHQETTGEQAGDEVQPAAEDLASKWQEAFASDDDEGDFLLEDSATETKDIDATAFLGSDDEGFLDDENDDVAPDTRPVTVATSQSLASNPYAPAAVPPQPTPAAYTPMAAAPTQGFPYQQAAPTPFGQPAPPRPELTKAQSFADKAKGGYASPYDLPTDLVNTTIKPRKRASMQQLPKELPPAPPRSASMTSPNRPPSAGPPSAAAAPPGPPLNQKASAPALRSQSGFFEDLPVQAKPRPGSRQSNRAPSPSPYTPTGQQSAPFPPSVSSAPPPTGAPLPQQSPHTQSPHTPGITNLVAPERVSPYAALQSAPPMPPPSTGATRYSPAPAHQPNSQSAPPPAAASRYSPAPAPRAGGSYSPSGPATPSQGAHPHLPRTSSPLAHFDSSVDKMHSAAHGPNGDVHHVDRRSSSSFEPRLSRVSSLPPTREVDEEDEEDAVPANRSFSASHPVPPVAHAESKYSPAAPPAARHTPPLPSAHHAPATFSPPKRTVSNYMPHAASAPQLGMAPPARASTQSPTAVHRQYKPAEAVPRPSSSHSSGVPSMTKATPAAHVPARARGQSLTMNMVAPTDGREQDPLGRWKGVPLVAWGVGGTVVTSFPQSVPRYSMNQTAPTIVRTAGEVKVRHIKDIEPLQDRLAKFPGPLRGKSKKKEALAWLAAGIDAQEKELPDISFHAHLSLEAKRGVERLLLWKLLRVFVEHDGALEGTPAVEKAVRDILSPGTATPTADNDALFPTAASLGAQGGPVSSMQADGADPAAMEQIRLNLLKGDRETAVWSAVDKRLWGHAMLISQTVSPDLYKQVAQEFVRKEVNHPGHSNESLGALYKVLSGNYDDCVDELVPSHARAGLQLMTTESTSGPARDAVDGLDKWRETVTLILSNRSTDDVRGLNALGKLLSSYGRAEAAHICFIFSRSLSVFGGLDDANVDFVLLGSDHRRQSDQFAKETEALQLSEVYEYGLSLGHSVAAAAGAPHLAAYKLQYAITLAEYGYRDKALQYCDAIAAAMVSQTKRSPHYHVVLEAAVEDFMTRLKQAPKEMSSSWISKPSMNKVSDSMWNRFNKFVAGDDADGNGNGTGEAENGPFARIASSPNISRSPSVSNFEVYGVASPGYAPNAAPHVPAPLASATTSRYAPAPTQPAGSANPYAPSHYPAGPTSSGRNSNEYSHNPYEPAHPEASASAAPVGNGYAPTGYAPAAPVYQPVSAEPAPIPSVASHEPAAPQQLAPSGYQPYGLQESPSIYPSATSNGEPANPQSQGYQPQTYSYEPPSTAPVADADNHEQAIDSGHGGYEPPSFQPYGYEPPSYQPDAEGEDDTSKPKKKGVMYDDDDDIPAVKSQEKSKADKDRENEEMFRKAAEEDAKRAASQQAAKKGWGFSNWFGGSKKEEGNIGEASPGKPIRAKLGEASSFVYDPELKRWINKKSGAENTEAKKATPPPPRAMPRSVSGTPMPTEVTPPPPGGRSSVPPPSGPPRPASSLAPQASTESLTTPPTLNHSVSNPNLGSGPPSAPPSRPTTSMSNASSIDDLLGAAGPRKGGAKKTRKAGRYVDVMAK</sequence>
<dbReference type="CDD" id="cd09233">
    <property type="entry name" value="ACE1-Sec16-like"/>
    <property type="match status" value="1"/>
</dbReference>
<dbReference type="GO" id="GO:0007030">
    <property type="term" value="P:Golgi organization"/>
    <property type="evidence" value="ECO:0007669"/>
    <property type="project" value="TreeGrafter"/>
</dbReference>
<dbReference type="KEGG" id="plj:28890310"/>
<feature type="compositionally biased region" description="Low complexity" evidence="11">
    <location>
        <begin position="701"/>
        <end position="743"/>
    </location>
</feature>
<evidence type="ECO:0000256" key="4">
    <source>
        <dbReference type="ARBA" id="ARBA00022824"/>
    </source>
</evidence>
<dbReference type="GO" id="GO:0070973">
    <property type="term" value="P:protein localization to endoplasmic reticulum exit site"/>
    <property type="evidence" value="ECO:0007669"/>
    <property type="project" value="TreeGrafter"/>
</dbReference>
<organism evidence="15 16">
    <name type="scientific">Purpureocillium lilacinum</name>
    <name type="common">Paecilomyces lilacinus</name>
    <dbReference type="NCBI Taxonomy" id="33203"/>
    <lineage>
        <taxon>Eukaryota</taxon>
        <taxon>Fungi</taxon>
        <taxon>Dikarya</taxon>
        <taxon>Ascomycota</taxon>
        <taxon>Pezizomycotina</taxon>
        <taxon>Sordariomycetes</taxon>
        <taxon>Hypocreomycetidae</taxon>
        <taxon>Hypocreales</taxon>
        <taxon>Ophiocordycipitaceae</taxon>
        <taxon>Purpureocillium</taxon>
    </lineage>
</organism>
<feature type="compositionally biased region" description="Acidic residues" evidence="11">
    <location>
        <begin position="70"/>
        <end position="87"/>
    </location>
</feature>
<dbReference type="PANTHER" id="PTHR13402">
    <property type="entry name" value="RGPR-RELATED"/>
    <property type="match status" value="1"/>
</dbReference>
<feature type="compositionally biased region" description="Low complexity" evidence="11">
    <location>
        <begin position="88"/>
        <end position="100"/>
    </location>
</feature>
<keyword evidence="4 10" id="KW-0256">Endoplasmic reticulum</keyword>
<evidence type="ECO:0000259" key="14">
    <source>
        <dbReference type="Pfam" id="PF12935"/>
    </source>
</evidence>
<evidence type="ECO:0000256" key="3">
    <source>
        <dbReference type="ARBA" id="ARBA00022448"/>
    </source>
</evidence>
<feature type="domain" description="Sec16 Sec23-binding" evidence="12">
    <location>
        <begin position="1138"/>
        <end position="1441"/>
    </location>
</feature>
<feature type="region of interest" description="Disordered" evidence="11">
    <location>
        <begin position="1584"/>
        <end position="1926"/>
    </location>
</feature>
<feature type="compositionally biased region" description="Polar residues" evidence="11">
    <location>
        <begin position="1854"/>
        <end position="1868"/>
    </location>
</feature>
<evidence type="ECO:0000259" key="13">
    <source>
        <dbReference type="Pfam" id="PF12932"/>
    </source>
</evidence>
<accession>A0A179H7S0</accession>
<dbReference type="GO" id="GO:0012507">
    <property type="term" value="C:ER to Golgi transport vesicle membrane"/>
    <property type="evidence" value="ECO:0007669"/>
    <property type="project" value="TreeGrafter"/>
</dbReference>
<evidence type="ECO:0000259" key="12">
    <source>
        <dbReference type="Pfam" id="PF12931"/>
    </source>
</evidence>
<dbReference type="GO" id="GO:0015031">
    <property type="term" value="P:protein transport"/>
    <property type="evidence" value="ECO:0007669"/>
    <property type="project" value="UniProtKB-KW"/>
</dbReference>
<feature type="compositionally biased region" description="Low complexity" evidence="11">
    <location>
        <begin position="1451"/>
        <end position="1466"/>
    </location>
</feature>
<feature type="compositionally biased region" description="Basic and acidic residues" evidence="11">
    <location>
        <begin position="1710"/>
        <end position="1736"/>
    </location>
</feature>
<feature type="compositionally biased region" description="Basic and acidic residues" evidence="11">
    <location>
        <begin position="337"/>
        <end position="351"/>
    </location>
</feature>
<dbReference type="Gene3D" id="1.25.40.1030">
    <property type="match status" value="1"/>
</dbReference>
<keyword evidence="7 10" id="KW-0072">Autophagy</keyword>
<feature type="compositionally biased region" description="Low complexity" evidence="11">
    <location>
        <begin position="477"/>
        <end position="489"/>
    </location>
</feature>
<evidence type="ECO:0000256" key="6">
    <source>
        <dbReference type="ARBA" id="ARBA00022927"/>
    </source>
</evidence>
<feature type="compositionally biased region" description="Low complexity" evidence="11">
    <location>
        <begin position="1543"/>
        <end position="1557"/>
    </location>
</feature>
<evidence type="ECO:0000256" key="2">
    <source>
        <dbReference type="ARBA" id="ARBA00005927"/>
    </source>
</evidence>
<evidence type="ECO:0000256" key="7">
    <source>
        <dbReference type="ARBA" id="ARBA00023006"/>
    </source>
</evidence>
<comment type="function">
    <text evidence="9 10">Involved in the initiation of assembly of the COPII coat required for the formation of transport vesicles from the endoplasmic reticulum (ER) and the selection of cargo molecules. Also involved in autophagy.</text>
</comment>
<dbReference type="Pfam" id="PF12931">
    <property type="entry name" value="TPR_Sec16"/>
    <property type="match status" value="1"/>
</dbReference>
<dbReference type="PANTHER" id="PTHR13402:SF6">
    <property type="entry name" value="SECRETORY 16, ISOFORM I"/>
    <property type="match status" value="1"/>
</dbReference>
<keyword evidence="6 10" id="KW-0653">Protein transport</keyword>
<dbReference type="GO" id="GO:0005789">
    <property type="term" value="C:endoplasmic reticulum membrane"/>
    <property type="evidence" value="ECO:0007669"/>
    <property type="project" value="UniProtKB-SubCell"/>
</dbReference>
<evidence type="ECO:0000256" key="9">
    <source>
        <dbReference type="ARBA" id="ARBA00024687"/>
    </source>
</evidence>
<dbReference type="GO" id="GO:0006914">
    <property type="term" value="P:autophagy"/>
    <property type="evidence" value="ECO:0007669"/>
    <property type="project" value="UniProtKB-KW"/>
</dbReference>
<dbReference type="STRING" id="33203.A0A179H7S0"/>
<dbReference type="FunFam" id="1.25.40.1030:FF:000008">
    <property type="entry name" value="Protein transport protein sec16"/>
    <property type="match status" value="1"/>
</dbReference>
<comment type="caution">
    <text evidence="15">The sequence shown here is derived from an EMBL/GenBank/DDBJ whole genome shotgun (WGS) entry which is preliminary data.</text>
</comment>
<dbReference type="InterPro" id="IPR024298">
    <property type="entry name" value="Sec16_Sec23-bd"/>
</dbReference>
<feature type="region of interest" description="Disordered" evidence="11">
    <location>
        <begin position="21"/>
        <end position="157"/>
    </location>
</feature>
<feature type="compositionally biased region" description="Polar residues" evidence="11">
    <location>
        <begin position="655"/>
        <end position="669"/>
    </location>
</feature>
<keyword evidence="3 10" id="KW-0813">Transport</keyword>
<feature type="compositionally biased region" description="Low complexity" evidence="11">
    <location>
        <begin position="1869"/>
        <end position="1879"/>
    </location>
</feature>
<name>A0A179H7S0_PURLI</name>
<evidence type="ECO:0000256" key="1">
    <source>
        <dbReference type="ARBA" id="ARBA00004397"/>
    </source>
</evidence>
<feature type="domain" description="Sec16 N-terminal" evidence="14">
    <location>
        <begin position="277"/>
        <end position="482"/>
    </location>
</feature>
<dbReference type="InterPro" id="IPR024340">
    <property type="entry name" value="Sec16_CCD"/>
</dbReference>